<evidence type="ECO:0000313" key="1">
    <source>
        <dbReference type="EMBL" id="QHT27125.1"/>
    </source>
</evidence>
<reference evidence="1" key="1">
    <citation type="journal article" date="2020" name="Nature">
        <title>Giant virus diversity and host interactions through global metagenomics.</title>
        <authorList>
            <person name="Schulz F."/>
            <person name="Roux S."/>
            <person name="Paez-Espino D."/>
            <person name="Jungbluth S."/>
            <person name="Walsh D.A."/>
            <person name="Denef V.J."/>
            <person name="McMahon K.D."/>
            <person name="Konstantinidis K.T."/>
            <person name="Eloe-Fadrosh E.A."/>
            <person name="Kyrpides N.C."/>
            <person name="Woyke T."/>
        </authorList>
    </citation>
    <scope>NUCLEOTIDE SEQUENCE</scope>
    <source>
        <strain evidence="1">GVMAG-M-3300023179-2</strain>
    </source>
</reference>
<proteinExistence type="predicted"/>
<dbReference type="AlphaFoldDB" id="A0A6C0EIG2"/>
<dbReference type="EMBL" id="MN739811">
    <property type="protein sequence ID" value="QHT27125.1"/>
    <property type="molecule type" value="Genomic_DNA"/>
</dbReference>
<name>A0A6C0EIG2_9ZZZZ</name>
<sequence>MSGIVMQSPALWTVVTKKKKTSVSFEWILKKWVEWRICCSPEFQSISSHSRLAHQYLEKTLDSLIREHIEDLASKWQLSYDADLILILRKLMPNVDSDPIEISHDQFSKLLRKKMQCHINCLGKRKLPKEAANIIASYLPMKFPPIETWETYSEKKGYHFVEKPITLNFYPGCGNFINDIWMHVQIAEYHEAMNDELYNQLLEEHDSILVRRKKK</sequence>
<organism evidence="1">
    <name type="scientific">viral metagenome</name>
    <dbReference type="NCBI Taxonomy" id="1070528"/>
    <lineage>
        <taxon>unclassified sequences</taxon>
        <taxon>metagenomes</taxon>
        <taxon>organismal metagenomes</taxon>
    </lineage>
</organism>
<accession>A0A6C0EIG2</accession>
<protein>
    <submittedName>
        <fullName evidence="1">Uncharacterized protein</fullName>
    </submittedName>
</protein>